<dbReference type="CDD" id="cd02440">
    <property type="entry name" value="AdoMet_MTases"/>
    <property type="match status" value="1"/>
</dbReference>
<dbReference type="EMBL" id="LCIJ01000022">
    <property type="protein sequence ID" value="KKT52072.1"/>
    <property type="molecule type" value="Genomic_DNA"/>
</dbReference>
<gene>
    <name evidence="2" type="ORF">VE96_C0022G0004</name>
</gene>
<dbReference type="GO" id="GO:0008757">
    <property type="term" value="F:S-adenosylmethionine-dependent methyltransferase activity"/>
    <property type="evidence" value="ECO:0007669"/>
    <property type="project" value="InterPro"/>
</dbReference>
<dbReference type="InterPro" id="IPR013216">
    <property type="entry name" value="Methyltransf_11"/>
</dbReference>
<dbReference type="Proteomes" id="UP000034752">
    <property type="component" value="Unassembled WGS sequence"/>
</dbReference>
<evidence type="ECO:0000259" key="1">
    <source>
        <dbReference type="Pfam" id="PF08241"/>
    </source>
</evidence>
<reference evidence="2 3" key="1">
    <citation type="journal article" date="2015" name="Nature">
        <title>rRNA introns, odd ribosomes, and small enigmatic genomes across a large radiation of phyla.</title>
        <authorList>
            <person name="Brown C.T."/>
            <person name="Hug L.A."/>
            <person name="Thomas B.C."/>
            <person name="Sharon I."/>
            <person name="Castelle C.J."/>
            <person name="Singh A."/>
            <person name="Wilkins M.J."/>
            <person name="Williams K.H."/>
            <person name="Banfield J.F."/>
        </authorList>
    </citation>
    <scope>NUCLEOTIDE SEQUENCE [LARGE SCALE GENOMIC DNA]</scope>
</reference>
<dbReference type="InterPro" id="IPR029063">
    <property type="entry name" value="SAM-dependent_MTases_sf"/>
</dbReference>
<organism evidence="2 3">
    <name type="scientific">candidate division Kazan bacterium GW2011_GWA1_44_22</name>
    <dbReference type="NCBI Taxonomy" id="1620410"/>
    <lineage>
        <taxon>Bacteria</taxon>
        <taxon>Bacteria division Kazan-3B-28</taxon>
    </lineage>
</organism>
<sequence length="247" mass="28459">MENEWDTAAEEYSQLVGESGDVWRRMLNNPAILREVSGLSKSSKVLDLGCGEGYLSRLLSQYNWELVGVDNSQTLLDEAKRKQSPGDFILADITQPLLLGDDFDVVITNMVLMSVPDIEPVYRNVYNCLKKDGKFIVVIIHPAFRRPIAEFAKTIIDKVFRREPFMKIVNNYMVVAKYSRRIMQCVNATRTWHRPMSVYIQKAIDCGFKLIKIDEIAPSVSDLNKWHQPKFLAKYPNLLFMVFTKNE</sequence>
<dbReference type="Pfam" id="PF08241">
    <property type="entry name" value="Methyltransf_11"/>
    <property type="match status" value="1"/>
</dbReference>
<dbReference type="AlphaFoldDB" id="A0A0G1K6W9"/>
<dbReference type="PANTHER" id="PTHR43861">
    <property type="entry name" value="TRANS-ACONITATE 2-METHYLTRANSFERASE-RELATED"/>
    <property type="match status" value="1"/>
</dbReference>
<accession>A0A0G1K6W9</accession>
<evidence type="ECO:0000313" key="2">
    <source>
        <dbReference type="EMBL" id="KKT52072.1"/>
    </source>
</evidence>
<feature type="domain" description="Methyltransferase type 11" evidence="1">
    <location>
        <begin position="46"/>
        <end position="137"/>
    </location>
</feature>
<name>A0A0G1K6W9_UNCK3</name>
<dbReference type="Gene3D" id="3.40.50.150">
    <property type="entry name" value="Vaccinia Virus protein VP39"/>
    <property type="match status" value="1"/>
</dbReference>
<proteinExistence type="predicted"/>
<dbReference type="SUPFAM" id="SSF53335">
    <property type="entry name" value="S-adenosyl-L-methionine-dependent methyltransferases"/>
    <property type="match status" value="1"/>
</dbReference>
<comment type="caution">
    <text evidence="2">The sequence shown here is derived from an EMBL/GenBank/DDBJ whole genome shotgun (WGS) entry which is preliminary data.</text>
</comment>
<evidence type="ECO:0000313" key="3">
    <source>
        <dbReference type="Proteomes" id="UP000034752"/>
    </source>
</evidence>
<protein>
    <recommendedName>
        <fullName evidence="1">Methyltransferase type 11 domain-containing protein</fullName>
    </recommendedName>
</protein>